<dbReference type="GO" id="GO:0005509">
    <property type="term" value="F:calcium ion binding"/>
    <property type="evidence" value="ECO:0007669"/>
    <property type="project" value="UniProtKB-UniRule"/>
</dbReference>
<evidence type="ECO:0000256" key="15">
    <source>
        <dbReference type="ARBA" id="ARBA00079083"/>
    </source>
</evidence>
<keyword evidence="21" id="KW-1185">Reference proteome</keyword>
<dbReference type="FunFam" id="2.60.40.60:FF:000004">
    <property type="entry name" value="Protocadherin 1 gamma 2"/>
    <property type="match status" value="1"/>
</dbReference>
<keyword evidence="11" id="KW-1015">Disulfide bond</keyword>
<dbReference type="GO" id="GO:0005886">
    <property type="term" value="C:plasma membrane"/>
    <property type="evidence" value="ECO:0007669"/>
    <property type="project" value="UniProtKB-SubCell"/>
</dbReference>
<feature type="domain" description="Cadherin" evidence="19">
    <location>
        <begin position="1903"/>
        <end position="1984"/>
    </location>
</feature>
<feature type="domain" description="Cadherin" evidence="19">
    <location>
        <begin position="1332"/>
        <end position="1435"/>
    </location>
</feature>
<dbReference type="PROSITE" id="PS00232">
    <property type="entry name" value="CADHERIN_1"/>
    <property type="match status" value="13"/>
</dbReference>
<dbReference type="SMART" id="SM00112">
    <property type="entry name" value="CA"/>
    <property type="match status" value="26"/>
</dbReference>
<dbReference type="GO" id="GO:0048729">
    <property type="term" value="P:tissue morphogenesis"/>
    <property type="evidence" value="ECO:0007669"/>
    <property type="project" value="UniProtKB-ARBA"/>
</dbReference>
<dbReference type="FunFam" id="2.60.40.60:FF:000007">
    <property type="entry name" value="Protocadherin alpha 2"/>
    <property type="match status" value="1"/>
</dbReference>
<dbReference type="GO" id="GO:0003007">
    <property type="term" value="P:heart morphogenesis"/>
    <property type="evidence" value="ECO:0007669"/>
    <property type="project" value="UniProtKB-ARBA"/>
</dbReference>
<dbReference type="Proteomes" id="UP000472277">
    <property type="component" value="Chromosome 4"/>
</dbReference>
<dbReference type="FunFam" id="2.60.40.60:FF:000020">
    <property type="entry name" value="Dachsous cadherin-related 1b"/>
    <property type="match status" value="8"/>
</dbReference>
<evidence type="ECO:0000313" key="21">
    <source>
        <dbReference type="Proteomes" id="UP000472277"/>
    </source>
</evidence>
<dbReference type="FunFam" id="2.60.40.60:FF:000140">
    <property type="entry name" value="Dachsous cadherin-related 1"/>
    <property type="match status" value="1"/>
</dbReference>
<evidence type="ECO:0000256" key="7">
    <source>
        <dbReference type="ARBA" id="ARBA00022837"/>
    </source>
</evidence>
<keyword evidence="4 18" id="KW-0812">Transmembrane</keyword>
<dbReference type="InterPro" id="IPR002126">
    <property type="entry name" value="Cadherin-like_dom"/>
</dbReference>
<feature type="domain" description="Cadherin" evidence="19">
    <location>
        <begin position="2187"/>
        <end position="2287"/>
    </location>
</feature>
<dbReference type="Ensembl" id="ENSSTUT00000042938.1">
    <property type="protein sequence ID" value="ENSSTUP00000041100.1"/>
    <property type="gene ID" value="ENSSTUG00000017384.1"/>
</dbReference>
<feature type="compositionally biased region" description="Basic and acidic residues" evidence="17">
    <location>
        <begin position="2962"/>
        <end position="2981"/>
    </location>
</feature>
<dbReference type="Gene3D" id="2.60.40.60">
    <property type="entry name" value="Cadherins"/>
    <property type="match status" value="26"/>
</dbReference>
<evidence type="ECO:0000256" key="10">
    <source>
        <dbReference type="ARBA" id="ARBA00023136"/>
    </source>
</evidence>
<evidence type="ECO:0000256" key="1">
    <source>
        <dbReference type="ARBA" id="ARBA00004251"/>
    </source>
</evidence>
<dbReference type="PANTHER" id="PTHR24026">
    <property type="entry name" value="FAT ATYPICAL CADHERIN-RELATED"/>
    <property type="match status" value="1"/>
</dbReference>
<feature type="domain" description="Cadherin" evidence="19">
    <location>
        <begin position="468"/>
        <end position="572"/>
    </location>
</feature>
<comment type="subcellular location">
    <subcellularLocation>
        <location evidence="1">Cell membrane</location>
        <topology evidence="1">Single-pass type I membrane protein</topology>
    </subcellularLocation>
</comment>
<dbReference type="FunFam" id="2.60.40.60:FF:000081">
    <property type="entry name" value="protocadherin Fat 4"/>
    <property type="match status" value="1"/>
</dbReference>
<proteinExistence type="predicted"/>
<protein>
    <recommendedName>
        <fullName evidence="14">Protocadherin-16</fullName>
    </recommendedName>
    <alternativeName>
        <fullName evidence="15">Protein dachsous homolog 1</fullName>
    </alternativeName>
</protein>
<feature type="domain" description="Cadherin" evidence="19">
    <location>
        <begin position="2083"/>
        <end position="2187"/>
    </location>
</feature>
<name>A0A673Z3D5_SALTR</name>
<feature type="domain" description="Cadherin" evidence="19">
    <location>
        <begin position="2395"/>
        <end position="2510"/>
    </location>
</feature>
<feature type="domain" description="Cadherin" evidence="19">
    <location>
        <begin position="786"/>
        <end position="889"/>
    </location>
</feature>
<feature type="domain" description="Cadherin" evidence="19">
    <location>
        <begin position="998"/>
        <end position="1117"/>
    </location>
</feature>
<evidence type="ECO:0000256" key="3">
    <source>
        <dbReference type="ARBA" id="ARBA00022536"/>
    </source>
</evidence>
<dbReference type="PRINTS" id="PR00205">
    <property type="entry name" value="CADHERIN"/>
</dbReference>
<evidence type="ECO:0000256" key="14">
    <source>
        <dbReference type="ARBA" id="ARBA00072299"/>
    </source>
</evidence>
<feature type="transmembrane region" description="Helical" evidence="18">
    <location>
        <begin position="2844"/>
        <end position="2865"/>
    </location>
</feature>
<dbReference type="FunFam" id="2.60.40.60:FF:000102">
    <property type="entry name" value="Dachsous cadherin-related 1b"/>
    <property type="match status" value="1"/>
</dbReference>
<dbReference type="FunFam" id="2.60.40.60:FF:000104">
    <property type="entry name" value="cadherin-23 isoform X1"/>
    <property type="match status" value="1"/>
</dbReference>
<feature type="domain" description="Cadherin" evidence="19">
    <location>
        <begin position="251"/>
        <end position="357"/>
    </location>
</feature>
<evidence type="ECO:0000256" key="6">
    <source>
        <dbReference type="ARBA" id="ARBA00022737"/>
    </source>
</evidence>
<organism evidence="20 21">
    <name type="scientific">Salmo trutta</name>
    <name type="common">Brown trout</name>
    <dbReference type="NCBI Taxonomy" id="8032"/>
    <lineage>
        <taxon>Eukaryota</taxon>
        <taxon>Metazoa</taxon>
        <taxon>Chordata</taxon>
        <taxon>Craniata</taxon>
        <taxon>Vertebrata</taxon>
        <taxon>Euteleostomi</taxon>
        <taxon>Actinopterygii</taxon>
        <taxon>Neopterygii</taxon>
        <taxon>Teleostei</taxon>
        <taxon>Protacanthopterygii</taxon>
        <taxon>Salmoniformes</taxon>
        <taxon>Salmonidae</taxon>
        <taxon>Salmoninae</taxon>
        <taxon>Salmo</taxon>
    </lineage>
</organism>
<keyword evidence="3" id="KW-0245">EGF-like domain</keyword>
<feature type="domain" description="Cadherin" evidence="19">
    <location>
        <begin position="1118"/>
        <end position="1220"/>
    </location>
</feature>
<keyword evidence="7 16" id="KW-0106">Calcium</keyword>
<keyword evidence="10 18" id="KW-0472">Membrane</keyword>
<feature type="domain" description="Cadherin" evidence="19">
    <location>
        <begin position="890"/>
        <end position="997"/>
    </location>
</feature>
<feature type="domain" description="Cadherin" evidence="19">
    <location>
        <begin position="681"/>
        <end position="785"/>
    </location>
</feature>
<dbReference type="GO" id="GO:0016477">
    <property type="term" value="P:cell migration"/>
    <property type="evidence" value="ECO:0007669"/>
    <property type="project" value="UniProtKB-ARBA"/>
</dbReference>
<evidence type="ECO:0000256" key="9">
    <source>
        <dbReference type="ARBA" id="ARBA00022989"/>
    </source>
</evidence>
<keyword evidence="5" id="KW-0732">Signal</keyword>
<feature type="domain" description="Cadherin" evidence="19">
    <location>
        <begin position="573"/>
        <end position="680"/>
    </location>
</feature>
<feature type="domain" description="Cadherin" evidence="19">
    <location>
        <begin position="2511"/>
        <end position="2617"/>
    </location>
</feature>
<evidence type="ECO:0000256" key="13">
    <source>
        <dbReference type="ARBA" id="ARBA00062150"/>
    </source>
</evidence>
<feature type="domain" description="Cadherin" evidence="19">
    <location>
        <begin position="1226"/>
        <end position="1334"/>
    </location>
</feature>
<dbReference type="GO" id="GO:0007163">
    <property type="term" value="P:establishment or maintenance of cell polarity"/>
    <property type="evidence" value="ECO:0007669"/>
    <property type="project" value="UniProtKB-ARBA"/>
</dbReference>
<dbReference type="FunFam" id="2.60.40.60:FF:000263">
    <property type="entry name" value="LOW QUALITY PROTEIN: protocadherin-23"/>
    <property type="match status" value="1"/>
</dbReference>
<dbReference type="GO" id="GO:0003183">
    <property type="term" value="P:mitral valve morphogenesis"/>
    <property type="evidence" value="ECO:0007669"/>
    <property type="project" value="UniProtKB-ARBA"/>
</dbReference>
<keyword evidence="2" id="KW-1003">Cell membrane</keyword>
<dbReference type="FunFam" id="2.60.40.60:FF:000211">
    <property type="entry name" value="Dachsous cadherin-related 2"/>
    <property type="match status" value="1"/>
</dbReference>
<evidence type="ECO:0000256" key="18">
    <source>
        <dbReference type="SAM" id="Phobius"/>
    </source>
</evidence>
<evidence type="ECO:0000256" key="4">
    <source>
        <dbReference type="ARBA" id="ARBA00022692"/>
    </source>
</evidence>
<feature type="domain" description="Cadherin" evidence="19">
    <location>
        <begin position="1780"/>
        <end position="1884"/>
    </location>
</feature>
<dbReference type="GO" id="GO:0007156">
    <property type="term" value="P:homophilic cell adhesion via plasma membrane adhesion molecules"/>
    <property type="evidence" value="ECO:0007669"/>
    <property type="project" value="InterPro"/>
</dbReference>
<feature type="domain" description="Cadherin" evidence="19">
    <location>
        <begin position="2297"/>
        <end position="2394"/>
    </location>
</feature>
<dbReference type="FunFam" id="2.60.40.60:FF:000134">
    <property type="entry name" value="protocadherin Fat 4"/>
    <property type="match status" value="1"/>
</dbReference>
<keyword evidence="12" id="KW-0325">Glycoprotein</keyword>
<accession>A0A673Z3D5</accession>
<dbReference type="PANTHER" id="PTHR24026:SF126">
    <property type="entry name" value="PROTOCADHERIN FAT 4"/>
    <property type="match status" value="1"/>
</dbReference>
<evidence type="ECO:0000256" key="16">
    <source>
        <dbReference type="PROSITE-ProRule" id="PRU00043"/>
    </source>
</evidence>
<feature type="domain" description="Cadherin" evidence="19">
    <location>
        <begin position="362"/>
        <end position="467"/>
    </location>
</feature>
<feature type="domain" description="Cadherin" evidence="19">
    <location>
        <begin position="1986"/>
        <end position="2082"/>
    </location>
</feature>
<keyword evidence="9 18" id="KW-1133">Transmembrane helix</keyword>
<dbReference type="SUPFAM" id="SSF49313">
    <property type="entry name" value="Cadherin-like"/>
    <property type="match status" value="26"/>
</dbReference>
<dbReference type="GeneTree" id="ENSGT00940000164636"/>
<dbReference type="FunFam" id="2.60.40.60:FF:000275">
    <property type="entry name" value="Si:dkey-30k22.7"/>
    <property type="match status" value="1"/>
</dbReference>
<feature type="region of interest" description="Disordered" evidence="17">
    <location>
        <begin position="1020"/>
        <end position="1051"/>
    </location>
</feature>
<gene>
    <name evidence="20" type="primary">dchs2</name>
</gene>
<dbReference type="CDD" id="cd11304">
    <property type="entry name" value="Cadherin_repeat"/>
    <property type="match status" value="26"/>
</dbReference>
<feature type="domain" description="Cadherin" evidence="19">
    <location>
        <begin position="1542"/>
        <end position="1646"/>
    </location>
</feature>
<evidence type="ECO:0000256" key="11">
    <source>
        <dbReference type="ARBA" id="ARBA00023157"/>
    </source>
</evidence>
<evidence type="ECO:0000256" key="2">
    <source>
        <dbReference type="ARBA" id="ARBA00022475"/>
    </source>
</evidence>
<evidence type="ECO:0000259" key="19">
    <source>
        <dbReference type="PROSITE" id="PS50268"/>
    </source>
</evidence>
<dbReference type="PROSITE" id="PS50268">
    <property type="entry name" value="CADHERIN_2"/>
    <property type="match status" value="26"/>
</dbReference>
<reference evidence="20" key="2">
    <citation type="submission" date="2025-09" db="UniProtKB">
        <authorList>
            <consortium name="Ensembl"/>
        </authorList>
    </citation>
    <scope>IDENTIFICATION</scope>
</reference>
<dbReference type="Pfam" id="PF00028">
    <property type="entry name" value="Cadherin"/>
    <property type="match status" value="23"/>
</dbReference>
<feature type="domain" description="Cadherin" evidence="19">
    <location>
        <begin position="2625"/>
        <end position="2730"/>
    </location>
</feature>
<evidence type="ECO:0000256" key="12">
    <source>
        <dbReference type="ARBA" id="ARBA00023180"/>
    </source>
</evidence>
<dbReference type="FunFam" id="2.60.40.60:FF:000035">
    <property type="entry name" value="Protocadherin Fat 3"/>
    <property type="match status" value="1"/>
</dbReference>
<dbReference type="InterPro" id="IPR015919">
    <property type="entry name" value="Cadherin-like_sf"/>
</dbReference>
<feature type="domain" description="Cadherin" evidence="19">
    <location>
        <begin position="139"/>
        <end position="250"/>
    </location>
</feature>
<reference evidence="20" key="1">
    <citation type="submission" date="2025-08" db="UniProtKB">
        <authorList>
            <consortium name="Ensembl"/>
        </authorList>
    </citation>
    <scope>IDENTIFICATION</scope>
</reference>
<sequence>DSPCLRVILHGNIARISRRNAATLFTLFAACLLWERSFAQQVYNLSLSIEEGLPARTIVGDIRAGLQTPSSGFFISESRDSYVFKDLEIDADTGIISTAVVLDRESRDQYEFVAATLTGDVIKVKIVVKDVNDHSPLFSTEKVELNVSELSPPGTRFEFEGAKDQDEGEFGTRGYRITESEMGNIFKVKYREGVGNEFNLDLILTDKLDRETRDLYSLTIEAFDGGIPPKTGLLKVYIHVSDENDNPPVFNQTEYQASVWEDALVMSPVCQVYATDLDLGDNGLITYEINRRQSDPNEFFVINGTSGVIHVNKPLDFETQPFYELIVRARDNGAQPEYSSTFVALRVLDINDNSPIINVMFLSETGEAEVSEGAGMGEYVARISVSDPDLGEVGRLRVTLEGGDGKFTLKQTDDFLYALCVDGELDREKEGLYELKVVASDFGSPPLKSESTLLVRVTDTNDWRPVFDQDIYTVSVSEDVPQGSSLLSVQARDSDDGVNAAILYSILQSDQDHLVNVDPESGLITTAARLDRERETEVRFLMVAVDGGSPALSSTATVTVMVEDVNDNEPVFQQQLYNVSVPEHTQIGTCFLQVVATDVDGRDFGTVRYSISDGFDKQDTHPLFQINPDSGELCISQDIDRDSGLATYDLLVKAEDQGGLSAQTYVHIEVDDLNDNPPVFNPEKYVTSVSSHAQPGTEVLYVIATDRDSGDYGHVTYQILAGDLSSLFSVDKTTGVVYLTSTLTHLGTASIKLAITAQDSEGVTSARPAEVTVNVLRSAQAPAVFQRSRYAFTVPENALPGTPVGLVEALNPANSVDSLSYRISSGDPHGLFSVHSSSGLISTSHPLDHESQPYALLVLQCHAGTASPVYSSTQVNVTIADINDNAPVFPKMADTIAVSQNTPPGTVLFIAHAHDADSGANGRVRYFLSRGSARGSVPFYVDADQGTVYLNQSFSREPRPKYTFEILAKDMGEPSLTATLMLTVNVARSATEDTLAFETLVYQVEMGEGTQIDTRVIQVRAHRSRGSSSHQQGSNPNPVLSYSLEPDPDFPPPPLRVHPASGWLFLSQNLDYETEPMFRFKVLATVQDETTLAMANTTATTNVIVLVLDENDNAPVFTSLAYFFMVQEGPSPQGLVGTVQAVDRDSRKNAQLSYILLSDGKHFRINTKTGEIINWVSLDREQHAGHTLKVMVTDQGQPRLNATATVHILVTDINDNPPQFTHLPASGKELNVQVWAGLPTGSLVTTMFAKDLDAGENATVRFSLTTDEEQGHFEIDSQSGDIRSTEVFTQNAKAQYTLTVVATDNGAVPLEETAVIHLQVQAAEKQHGGTHPQSVRLFSVREDAKPGTVIGSVHLSPSPTTNGRLRYSIAESDGVIHFGLDSSSGDLYLNQPLDYESTSRYFLVVHGEDATRPGTNMTAFVSVAVEDVNDHVPWFPCEVITLGLLEDVEVGTRVIAFNAKDGDGSLANSGLRSSLSSTSFPFRIHPLTGTLTTTTPLDRERTVSFTFMVTATDQAARAVDRKFATVTAQVFLLDVNDNRPAFVSQDTVLVMEDAEVGSLVHRVVGVDDDVGESGQVTYCLVSGNKEGFFTLEEKTGLLYLASPLDYELQTSHSLTIQASDQGLPSLSSIQTLMLEVGDVNDQPPLFQQDVYTASVPENREPGESVVTVSATDKDSGTYHSGYCYFFQICVSLFSSDGEYRAEKQVAQFSLHLQCEDYGGRFTIHSTTGAVSTTRALDREERPSYTLCIQASDGGQPSPLSSSTQLLVLLLDQNDNSPSFHRKSYRASLAEGLPAGAEVLRLEARDPDQGPNGEVTFSLAEDTLGAFSVEPATGVIRTTRPLDRESRAQYTFRAVATDSCARGPRSSATAVTVQVEDANDNAPVCTENPIIGWVAVETIPNKIVATVTAVDGDRGENGTVWFSLVENNPFFTINGKSGDIRLNGSISQSFLGANLQVLAADQGRPALTSTCLVLIHLKGEDEPLHFTETLYEAVVVENSAWVGNVVAHDRTDDRRRIEYSIFNGNENSAFAINQHTVWDQASLDYEANRRVHLVVLADGGPLRTAHCRVTVTLQDVNDNAPAFEQGHYRTAVWEGQVHNTYVMQVFASDADSGVNGQIEYSILSGNQNQAFIIDSVRGILATNTVLDREITSSYKLVLQASDRGSPPLSSTATVRVQVVDINDNSPAIPPMEPVVIAENLPAGYMVTQVSANDVDLSSTVTYSFSDNASAAGSFAIDRYTGVVTLTQMLDHEEQTAHRLVVWASDTLHQTTAEVLVQVLDVNDNVPVFSQDSYQVARTLPELSPANMLILTVAATDRDSGLNGKLGYRLLSSPLHGFYIHPDNGSVFTNKPLKYVTNGNVIQLLVEARDWGDPVHSTVTSVDIVVLDANDHTPLFQHDAYTVSPLEDTPVGTTLLTLWAEDLDWEYENTHLDFVIASGNEDRRFCIEVAAVQTENQQRTAGSLVLCQLLDRETTEGYILTVIVSDRGLPPLNSSAVVAVTVADVNDNMPAFVSAEYHTQASESSPPGTRLVQVTAQDPDRGTNSLVRYDIISGNSKGHLRLDPHTGALEVNHSLDYEEDSKYALTVQASDGGEPGNRKVAFTVVFVMVLDENDNSPYFIFPVVNCSVPENLPAFTPTCSVHAIDQDAGPYGQLTYSILSSCFMDYGSGSPDRKEAFAIDSLTGDIHTRQTFDFERESDYCFIVEARDKGEQAATVRVQVAIEGADEFSPVFTQRQYRFILPENAKAGQTVGHVMAMDHDGGLDGMVEYSLVNPSQLFSINKTTGAVFVSGPVYRKTGSFSNDVVELLVTAGSPRMDSRSTTSLVTVNISNSAEALIGVALGVQTVTLGVSLAIFLLLLVSFVALVLRYKTKEAAIKKAAALAANLNTGTFGRTGGAQQHNGIGLRELRAPITIRVKRDISLPIRNSDSSGRGSAEGETAEDHEIKMINEYPCRKRADSSQSRRFPDSGVPKDSDQLSCHSEDGNPGTVVTTVSSTCLATEMQSSESLHTFKEEGGGEGMLPRVRVRDMEESMRGYVPLSDSQASVDGSFSSLLCPEEQLLGSYGWDYLLDWEPRYHTLASVFTDISLLPDEDLQGGHEGLASEACCLMHPPPLITGVAQPGLRAVPPRMPLRSMHTLTRRPSYPKYAYAPLARNTGLTPSAMTPSFSPSLSVLTLRTPNASPVVSETGLGFFRLDAGSLLEGEIQV</sequence>
<evidence type="ECO:0000256" key="8">
    <source>
        <dbReference type="ARBA" id="ARBA00022889"/>
    </source>
</evidence>
<feature type="region of interest" description="Disordered" evidence="17">
    <location>
        <begin position="2923"/>
        <end position="2986"/>
    </location>
</feature>
<dbReference type="FunFam" id="2.60.40.60:FF:000226">
    <property type="entry name" value="Dachsous, isoform B"/>
    <property type="match status" value="1"/>
</dbReference>
<feature type="domain" description="Cadherin" evidence="19">
    <location>
        <begin position="2731"/>
        <end position="2839"/>
    </location>
</feature>
<feature type="domain" description="Cadherin" evidence="19">
    <location>
        <begin position="1446"/>
        <end position="1542"/>
    </location>
</feature>
<dbReference type="FunFam" id="2.60.40.60:FF:000039">
    <property type="entry name" value="FAT atypical cadherin 3"/>
    <property type="match status" value="1"/>
</dbReference>
<keyword evidence="6" id="KW-0677">Repeat</keyword>
<comment type="subunit">
    <text evidence="13">Heterophilic interaction with FAT4; this interaction affects their respective protein levels.</text>
</comment>
<evidence type="ECO:0000313" key="20">
    <source>
        <dbReference type="Ensembl" id="ENSSTUP00000041100.1"/>
    </source>
</evidence>
<keyword evidence="8" id="KW-0130">Cell adhesion</keyword>
<dbReference type="FunFam" id="2.60.40.60:FF:000116">
    <property type="entry name" value="Dachsous cadherin-related 2"/>
    <property type="match status" value="1"/>
</dbReference>
<feature type="domain" description="Cadherin" evidence="19">
    <location>
        <begin position="1647"/>
        <end position="1779"/>
    </location>
</feature>
<evidence type="ECO:0000256" key="17">
    <source>
        <dbReference type="SAM" id="MobiDB-lite"/>
    </source>
</evidence>
<feature type="compositionally biased region" description="Basic and acidic residues" evidence="17">
    <location>
        <begin position="2938"/>
        <end position="2956"/>
    </location>
</feature>
<feature type="domain" description="Cadherin" evidence="19">
    <location>
        <begin position="73"/>
        <end position="138"/>
    </location>
</feature>
<evidence type="ECO:0000256" key="5">
    <source>
        <dbReference type="ARBA" id="ARBA00022729"/>
    </source>
</evidence>
<dbReference type="InterPro" id="IPR020894">
    <property type="entry name" value="Cadherin_CS"/>
</dbReference>